<proteinExistence type="predicted"/>
<feature type="non-terminal residue" evidence="1">
    <location>
        <position position="47"/>
    </location>
</feature>
<comment type="caution">
    <text evidence="1">The sequence shown here is derived from an EMBL/GenBank/DDBJ whole genome shotgun (WGS) entry which is preliminary data.</text>
</comment>
<accession>X1T5J2</accession>
<dbReference type="EMBL" id="BARW01008690">
    <property type="protein sequence ID" value="GAI86656.1"/>
    <property type="molecule type" value="Genomic_DNA"/>
</dbReference>
<gene>
    <name evidence="1" type="ORF">S12H4_17717</name>
</gene>
<dbReference type="AlphaFoldDB" id="X1T5J2"/>
<evidence type="ECO:0000313" key="1">
    <source>
        <dbReference type="EMBL" id="GAI86656.1"/>
    </source>
</evidence>
<organism evidence="1">
    <name type="scientific">marine sediment metagenome</name>
    <dbReference type="NCBI Taxonomy" id="412755"/>
    <lineage>
        <taxon>unclassified sequences</taxon>
        <taxon>metagenomes</taxon>
        <taxon>ecological metagenomes</taxon>
    </lineage>
</organism>
<reference evidence="1" key="1">
    <citation type="journal article" date="2014" name="Front. Microbiol.">
        <title>High frequency of phylogenetically diverse reductive dehalogenase-homologous genes in deep subseafloor sedimentary metagenomes.</title>
        <authorList>
            <person name="Kawai M."/>
            <person name="Futagami T."/>
            <person name="Toyoda A."/>
            <person name="Takaki Y."/>
            <person name="Nishi S."/>
            <person name="Hori S."/>
            <person name="Arai W."/>
            <person name="Tsubouchi T."/>
            <person name="Morono Y."/>
            <person name="Uchiyama I."/>
            <person name="Ito T."/>
            <person name="Fujiyama A."/>
            <person name="Inagaki F."/>
            <person name="Takami H."/>
        </authorList>
    </citation>
    <scope>NUCLEOTIDE SEQUENCE</scope>
    <source>
        <strain evidence="1">Expedition CK06-06</strain>
    </source>
</reference>
<protein>
    <submittedName>
        <fullName evidence="1">Uncharacterized protein</fullName>
    </submittedName>
</protein>
<name>X1T5J2_9ZZZZ</name>
<sequence length="47" mass="5487">MDERAIKEWRPVANPNQDNDWKAELMKDTLVWALGMGFGRLLMGLIR</sequence>